<keyword evidence="1" id="KW-1133">Transmembrane helix</keyword>
<proteinExistence type="predicted"/>
<evidence type="ECO:0000256" key="1">
    <source>
        <dbReference type="SAM" id="Phobius"/>
    </source>
</evidence>
<dbReference type="AlphaFoldDB" id="A0A445KEB5"/>
<feature type="transmembrane region" description="Helical" evidence="1">
    <location>
        <begin position="29"/>
        <end position="48"/>
    </location>
</feature>
<keyword evidence="1" id="KW-0472">Membrane</keyword>
<dbReference type="Proteomes" id="UP000289340">
    <property type="component" value="Chromosome 6"/>
</dbReference>
<comment type="caution">
    <text evidence="2">The sequence shown here is derived from an EMBL/GenBank/DDBJ whole genome shotgun (WGS) entry which is preliminary data.</text>
</comment>
<sequence>IEKQDIDRAIALSLSEEDHKGKKVVGSQALFVALNQLCLFISANFSVLKALGLLSF</sequence>
<dbReference type="EMBL" id="QZWG01000006">
    <property type="protein sequence ID" value="RZC09049.1"/>
    <property type="molecule type" value="Genomic_DNA"/>
</dbReference>
<feature type="non-terminal residue" evidence="2">
    <location>
        <position position="1"/>
    </location>
</feature>
<organism evidence="2 3">
    <name type="scientific">Glycine soja</name>
    <name type="common">Wild soybean</name>
    <dbReference type="NCBI Taxonomy" id="3848"/>
    <lineage>
        <taxon>Eukaryota</taxon>
        <taxon>Viridiplantae</taxon>
        <taxon>Streptophyta</taxon>
        <taxon>Embryophyta</taxon>
        <taxon>Tracheophyta</taxon>
        <taxon>Spermatophyta</taxon>
        <taxon>Magnoliopsida</taxon>
        <taxon>eudicotyledons</taxon>
        <taxon>Gunneridae</taxon>
        <taxon>Pentapetalae</taxon>
        <taxon>rosids</taxon>
        <taxon>fabids</taxon>
        <taxon>Fabales</taxon>
        <taxon>Fabaceae</taxon>
        <taxon>Papilionoideae</taxon>
        <taxon>50 kb inversion clade</taxon>
        <taxon>NPAAA clade</taxon>
        <taxon>indigoferoid/millettioid clade</taxon>
        <taxon>Phaseoleae</taxon>
        <taxon>Glycine</taxon>
        <taxon>Glycine subgen. Soja</taxon>
    </lineage>
</organism>
<keyword evidence="3" id="KW-1185">Reference proteome</keyword>
<protein>
    <submittedName>
        <fullName evidence="2">Uncharacterized protein</fullName>
    </submittedName>
</protein>
<accession>A0A445KEB5</accession>
<evidence type="ECO:0000313" key="3">
    <source>
        <dbReference type="Proteomes" id="UP000289340"/>
    </source>
</evidence>
<name>A0A445KEB5_GLYSO</name>
<reference evidence="2 3" key="1">
    <citation type="submission" date="2018-09" db="EMBL/GenBank/DDBJ databases">
        <title>A high-quality reference genome of wild soybean provides a powerful tool to mine soybean genomes.</title>
        <authorList>
            <person name="Xie M."/>
            <person name="Chung C.Y.L."/>
            <person name="Li M.-W."/>
            <person name="Wong F.-L."/>
            <person name="Chan T.-F."/>
            <person name="Lam H.-M."/>
        </authorList>
    </citation>
    <scope>NUCLEOTIDE SEQUENCE [LARGE SCALE GENOMIC DNA]</scope>
    <source>
        <strain evidence="3">cv. W05</strain>
        <tissue evidence="2">Hypocotyl of etiolated seedlings</tissue>
    </source>
</reference>
<keyword evidence="1" id="KW-0812">Transmembrane</keyword>
<gene>
    <name evidence="2" type="ORF">D0Y65_015676</name>
</gene>
<evidence type="ECO:0000313" key="2">
    <source>
        <dbReference type="EMBL" id="RZC09049.1"/>
    </source>
</evidence>